<feature type="binding site" evidence="8">
    <location>
        <position position="64"/>
    </location>
    <ligand>
        <name>Zn(2+)</name>
        <dbReference type="ChEBI" id="CHEBI:29105"/>
        <label>1</label>
        <note>catalytic</note>
    </ligand>
</feature>
<feature type="binding site" evidence="8">
    <location>
        <position position="270"/>
    </location>
    <ligand>
        <name>Zn(2+)</name>
        <dbReference type="ChEBI" id="CHEBI:29105"/>
        <label>2</label>
        <note>catalytic</note>
    </ligand>
</feature>
<dbReference type="OrthoDB" id="9800940at2"/>
<gene>
    <name evidence="8" type="primary">rnz</name>
    <name evidence="10" type="ORF">SAMN04488090_0943</name>
</gene>
<dbReference type="Pfam" id="PF23023">
    <property type="entry name" value="Anti-Pycsar_Apyc1"/>
    <property type="match status" value="1"/>
</dbReference>
<evidence type="ECO:0000256" key="2">
    <source>
        <dbReference type="ARBA" id="ARBA00022694"/>
    </source>
</evidence>
<dbReference type="AlphaFoldDB" id="A0A1G9KAR9"/>
<protein>
    <recommendedName>
        <fullName evidence="8">Ribonuclease Z</fullName>
        <shortName evidence="8">RNase Z</shortName>
        <ecNumber evidence="8">3.1.26.11</ecNumber>
    </recommendedName>
    <alternativeName>
        <fullName evidence="8">tRNA 3 endonuclease</fullName>
    </alternativeName>
    <alternativeName>
        <fullName evidence="8">tRNase Z</fullName>
    </alternativeName>
</protein>
<comment type="cofactor">
    <cofactor evidence="8">
        <name>Zn(2+)</name>
        <dbReference type="ChEBI" id="CHEBI:29105"/>
    </cofactor>
    <text evidence="8">Binds 2 Zn(2+) ions.</text>
</comment>
<dbReference type="InterPro" id="IPR001279">
    <property type="entry name" value="Metallo-B-lactamas"/>
</dbReference>
<dbReference type="RefSeq" id="WP_093198458.1">
    <property type="nucleotide sequence ID" value="NZ_FNGS01000002.1"/>
</dbReference>
<evidence type="ECO:0000256" key="7">
    <source>
        <dbReference type="ARBA" id="ARBA00022833"/>
    </source>
</evidence>
<feature type="binding site" evidence="8">
    <location>
        <position position="212"/>
    </location>
    <ligand>
        <name>Zn(2+)</name>
        <dbReference type="ChEBI" id="CHEBI:29105"/>
        <label>2</label>
        <note>catalytic</note>
    </ligand>
</feature>
<dbReference type="NCBIfam" id="NF000801">
    <property type="entry name" value="PRK00055.1-3"/>
    <property type="match status" value="1"/>
</dbReference>
<evidence type="ECO:0000256" key="3">
    <source>
        <dbReference type="ARBA" id="ARBA00022722"/>
    </source>
</evidence>
<accession>A0A1G9KAR9</accession>
<feature type="active site" description="Proton acceptor" evidence="8">
    <location>
        <position position="66"/>
    </location>
</feature>
<comment type="function">
    <text evidence="8">Zinc phosphodiesterase, which displays some tRNA 3'-processing endonuclease activity. Probably involved in tRNA maturation, by removing a 3'-trailer from precursor tRNA.</text>
</comment>
<keyword evidence="3 8" id="KW-0540">Nuclease</keyword>
<feature type="binding site" evidence="8">
    <location>
        <position position="142"/>
    </location>
    <ligand>
        <name>Zn(2+)</name>
        <dbReference type="ChEBI" id="CHEBI:29105"/>
        <label>1</label>
        <note>catalytic</note>
    </ligand>
</feature>
<feature type="domain" description="Metallo-beta-lactamase" evidence="9">
    <location>
        <begin position="202"/>
        <end position="271"/>
    </location>
</feature>
<name>A0A1G9KAR9_9BACT</name>
<dbReference type="PANTHER" id="PTHR46018">
    <property type="entry name" value="ZINC PHOSPHODIESTERASE ELAC PROTEIN 1"/>
    <property type="match status" value="1"/>
</dbReference>
<dbReference type="InterPro" id="IPR036866">
    <property type="entry name" value="RibonucZ/Hydroxyglut_hydro"/>
</dbReference>
<evidence type="ECO:0000256" key="1">
    <source>
        <dbReference type="ARBA" id="ARBA00011738"/>
    </source>
</evidence>
<feature type="binding site" evidence="8">
    <location>
        <position position="62"/>
    </location>
    <ligand>
        <name>Zn(2+)</name>
        <dbReference type="ChEBI" id="CHEBI:29105"/>
        <label>1</label>
        <note>catalytic</note>
    </ligand>
</feature>
<dbReference type="GO" id="GO:0008270">
    <property type="term" value="F:zinc ion binding"/>
    <property type="evidence" value="ECO:0007669"/>
    <property type="project" value="UniProtKB-UniRule"/>
</dbReference>
<reference evidence="10 11" key="1">
    <citation type="submission" date="2016-10" db="EMBL/GenBank/DDBJ databases">
        <authorList>
            <person name="de Groot N.N."/>
        </authorList>
    </citation>
    <scope>NUCLEOTIDE SEQUENCE [LARGE SCALE GENOMIC DNA]</scope>
    <source>
        <strain evidence="10 11">DSM 21668</strain>
    </source>
</reference>
<keyword evidence="4 8" id="KW-0479">Metal-binding</keyword>
<organism evidence="10 11">
    <name type="scientific">Siphonobacter aquaeclarae</name>
    <dbReference type="NCBI Taxonomy" id="563176"/>
    <lineage>
        <taxon>Bacteria</taxon>
        <taxon>Pseudomonadati</taxon>
        <taxon>Bacteroidota</taxon>
        <taxon>Cytophagia</taxon>
        <taxon>Cytophagales</taxon>
        <taxon>Cytophagaceae</taxon>
        <taxon>Siphonobacter</taxon>
    </lineage>
</organism>
<dbReference type="Proteomes" id="UP000198901">
    <property type="component" value="Unassembled WGS sequence"/>
</dbReference>
<comment type="subunit">
    <text evidence="1 8">Homodimer.</text>
</comment>
<keyword evidence="7 8" id="KW-0862">Zinc</keyword>
<evidence type="ECO:0000256" key="8">
    <source>
        <dbReference type="HAMAP-Rule" id="MF_01818"/>
    </source>
</evidence>
<dbReference type="HAMAP" id="MF_01818">
    <property type="entry name" value="RNase_Z_BN"/>
    <property type="match status" value="1"/>
</dbReference>
<evidence type="ECO:0000313" key="10">
    <source>
        <dbReference type="EMBL" id="SDL46666.1"/>
    </source>
</evidence>
<feature type="binding site" evidence="8">
    <location>
        <position position="66"/>
    </location>
    <ligand>
        <name>Zn(2+)</name>
        <dbReference type="ChEBI" id="CHEBI:29105"/>
        <label>2</label>
        <note>catalytic</note>
    </ligand>
</feature>
<dbReference type="GO" id="GO:0042781">
    <property type="term" value="F:3'-tRNA processing endoribonuclease activity"/>
    <property type="evidence" value="ECO:0007669"/>
    <property type="project" value="UniProtKB-UniRule"/>
</dbReference>
<dbReference type="EMBL" id="FNGS01000002">
    <property type="protein sequence ID" value="SDL46666.1"/>
    <property type="molecule type" value="Genomic_DNA"/>
</dbReference>
<evidence type="ECO:0000256" key="6">
    <source>
        <dbReference type="ARBA" id="ARBA00022801"/>
    </source>
</evidence>
<dbReference type="STRING" id="563176.SAMN04488090_0943"/>
<dbReference type="SUPFAM" id="SSF56281">
    <property type="entry name" value="Metallo-hydrolase/oxidoreductase"/>
    <property type="match status" value="1"/>
</dbReference>
<dbReference type="Gene3D" id="3.60.15.10">
    <property type="entry name" value="Ribonuclease Z/Hydroxyacylglutathione hydrolase-like"/>
    <property type="match status" value="1"/>
</dbReference>
<keyword evidence="11" id="KW-1185">Reference proteome</keyword>
<evidence type="ECO:0000313" key="11">
    <source>
        <dbReference type="Proteomes" id="UP000198901"/>
    </source>
</evidence>
<comment type="similarity">
    <text evidence="8">Belongs to the RNase Z family.</text>
</comment>
<keyword evidence="6 8" id="KW-0378">Hydrolase</keyword>
<evidence type="ECO:0000259" key="9">
    <source>
        <dbReference type="Pfam" id="PF12706"/>
    </source>
</evidence>
<evidence type="ECO:0000256" key="5">
    <source>
        <dbReference type="ARBA" id="ARBA00022759"/>
    </source>
</evidence>
<dbReference type="Pfam" id="PF12706">
    <property type="entry name" value="Lactamase_B_2"/>
    <property type="match status" value="1"/>
</dbReference>
<keyword evidence="2 8" id="KW-0819">tRNA processing</keyword>
<keyword evidence="5 8" id="KW-0255">Endonuclease</keyword>
<comment type="catalytic activity">
    <reaction evidence="8">
        <text>Endonucleolytic cleavage of RNA, removing extra 3' nucleotides from tRNA precursor, generating 3' termini of tRNAs. A 3'-hydroxy group is left at the tRNA terminus and a 5'-phosphoryl group is left at the trailer molecule.</text>
        <dbReference type="EC" id="3.1.26.11"/>
    </reaction>
</comment>
<dbReference type="PANTHER" id="PTHR46018:SF2">
    <property type="entry name" value="ZINC PHOSPHODIESTERASE ELAC PROTEIN 1"/>
    <property type="match status" value="1"/>
</dbReference>
<feature type="binding site" evidence="8">
    <location>
        <position position="67"/>
    </location>
    <ligand>
        <name>Zn(2+)</name>
        <dbReference type="ChEBI" id="CHEBI:29105"/>
        <label>2</label>
        <note>catalytic</note>
    </ligand>
</feature>
<dbReference type="CDD" id="cd07717">
    <property type="entry name" value="RNaseZ_ZiPD-like_MBL-fold"/>
    <property type="match status" value="1"/>
</dbReference>
<sequence length="317" mass="35967">MHFHVTILGTGSATPTLHRHPTAQWVMHDHDPFLVDCGEGTQVQLLRYRMRISKLKHIFISHLHGDHYYGLPGLLTSMSLGQRTEPLYLYGPRGLDEILTTHFRYSDTRLTYPLHFQETNPVAPEVLVESEHLTISSFPLRHRIACTGFLFAENPRYRNLIREKVPADASHEELHALKLGQDVRDAEGNIRFAADDFTLPPAPSRRYAFCSDTLYLPELAEHLEGVDLLYHEATFGEELRERALRTYHSTAAQAAQLASDAGAKELLLGHFSSRYKDILPLLDEAQKIFPSTLLAEEGRSFPIGYRTDSLADNLLDL</sequence>
<evidence type="ECO:0000256" key="4">
    <source>
        <dbReference type="ARBA" id="ARBA00022723"/>
    </source>
</evidence>
<dbReference type="EC" id="3.1.26.11" evidence="8"/>
<dbReference type="InterPro" id="IPR013471">
    <property type="entry name" value="RNase_Z/BN"/>
</dbReference>
<proteinExistence type="inferred from homology"/>
<feature type="binding site" evidence="8">
    <location>
        <position position="212"/>
    </location>
    <ligand>
        <name>Zn(2+)</name>
        <dbReference type="ChEBI" id="CHEBI:29105"/>
        <label>1</label>
        <note>catalytic</note>
    </ligand>
</feature>